<evidence type="ECO:0000313" key="1">
    <source>
        <dbReference type="EMBL" id="ODS24212.1"/>
    </source>
</evidence>
<protein>
    <submittedName>
        <fullName evidence="1">Uncharacterized protein</fullName>
    </submittedName>
</protein>
<evidence type="ECO:0000313" key="2">
    <source>
        <dbReference type="Proteomes" id="UP000242502"/>
    </source>
</evidence>
<reference evidence="1 2" key="1">
    <citation type="journal article" date="2016" name="Appl. Environ. Microbiol.">
        <title>Lack of Overt Genome Reduction in the Bryostatin-Producing Bryozoan Symbiont "Candidatus Endobugula sertula".</title>
        <authorList>
            <person name="Miller I.J."/>
            <person name="Vanee N."/>
            <person name="Fong S.S."/>
            <person name="Lim-Fong G.E."/>
            <person name="Kwan J.C."/>
        </authorList>
    </citation>
    <scope>NUCLEOTIDE SEQUENCE [LARGE SCALE GENOMIC DNA]</scope>
    <source>
        <strain evidence="1">AB1-4</strain>
    </source>
</reference>
<gene>
    <name evidence="1" type="ORF">AB835_04870</name>
</gene>
<proteinExistence type="predicted"/>
<sequence>MIAHNFFIIEFHQKQGYGQNAKIINELEDIQIHLFWHEKLLNRLIRMILNIIVMKIVNLACAFDGSNIKELWGYWRLRRSFSECDISDTQIVSVLFVLFVKTQFYIDLKQWQTEGHINREVIMN</sequence>
<accession>A0A1D2QRL1</accession>
<organism evidence="1 2">
    <name type="scientific">Candidatus Endobugula sertula</name>
    <name type="common">Bugula neritina bacterial symbiont</name>
    <dbReference type="NCBI Taxonomy" id="62101"/>
    <lineage>
        <taxon>Bacteria</taxon>
        <taxon>Pseudomonadati</taxon>
        <taxon>Pseudomonadota</taxon>
        <taxon>Gammaproteobacteria</taxon>
        <taxon>Cellvibrionales</taxon>
        <taxon>Cellvibrionaceae</taxon>
        <taxon>Candidatus Endobugula</taxon>
    </lineage>
</organism>
<dbReference type="Proteomes" id="UP000242502">
    <property type="component" value="Unassembled WGS sequence"/>
</dbReference>
<dbReference type="AlphaFoldDB" id="A0A1D2QRL1"/>
<name>A0A1D2QRL1_9GAMM</name>
<dbReference type="EMBL" id="MDLC01000012">
    <property type="protein sequence ID" value="ODS24212.1"/>
    <property type="molecule type" value="Genomic_DNA"/>
</dbReference>
<comment type="caution">
    <text evidence="1">The sequence shown here is derived from an EMBL/GenBank/DDBJ whole genome shotgun (WGS) entry which is preliminary data.</text>
</comment>